<evidence type="ECO:0000256" key="1">
    <source>
        <dbReference type="SAM" id="Phobius"/>
    </source>
</evidence>
<dbReference type="EMBL" id="FQXE01000006">
    <property type="protein sequence ID" value="SHH94797.1"/>
    <property type="molecule type" value="Genomic_DNA"/>
</dbReference>
<evidence type="ECO:0000313" key="3">
    <source>
        <dbReference type="Proteomes" id="UP000184226"/>
    </source>
</evidence>
<accession>A0A1M5X4S4</accession>
<gene>
    <name evidence="2" type="ORF">SAMN04488135_106147</name>
</gene>
<dbReference type="AlphaFoldDB" id="A0A1M5X4S4"/>
<feature type="transmembrane region" description="Helical" evidence="1">
    <location>
        <begin position="74"/>
        <end position="95"/>
    </location>
</feature>
<dbReference type="OrthoDB" id="9946866at2"/>
<keyword evidence="1" id="KW-0812">Transmembrane</keyword>
<proteinExistence type="predicted"/>
<dbReference type="RefSeq" id="WP_073103624.1">
    <property type="nucleotide sequence ID" value="NZ_FQXE01000006.1"/>
</dbReference>
<evidence type="ECO:0000313" key="2">
    <source>
        <dbReference type="EMBL" id="SHH94797.1"/>
    </source>
</evidence>
<keyword evidence="3" id="KW-1185">Reference proteome</keyword>
<dbReference type="Proteomes" id="UP000184226">
    <property type="component" value="Unassembled WGS sequence"/>
</dbReference>
<name>A0A1M5X4S4_9BURK</name>
<keyword evidence="1" id="KW-1133">Transmembrane helix</keyword>
<organism evidence="2 3">
    <name type="scientific">Pollutimonas bauzanensis</name>
    <dbReference type="NCBI Taxonomy" id="658167"/>
    <lineage>
        <taxon>Bacteria</taxon>
        <taxon>Pseudomonadati</taxon>
        <taxon>Pseudomonadota</taxon>
        <taxon>Betaproteobacteria</taxon>
        <taxon>Burkholderiales</taxon>
        <taxon>Alcaligenaceae</taxon>
        <taxon>Pollutimonas</taxon>
    </lineage>
</organism>
<keyword evidence="1" id="KW-0472">Membrane</keyword>
<reference evidence="2 3" key="1">
    <citation type="submission" date="2016-11" db="EMBL/GenBank/DDBJ databases">
        <authorList>
            <person name="Jaros S."/>
            <person name="Januszkiewicz K."/>
            <person name="Wedrychowicz H."/>
        </authorList>
    </citation>
    <scope>NUCLEOTIDE SEQUENCE [LARGE SCALE GENOMIC DNA]</scope>
    <source>
        <strain evidence="2 3">CGMCC 1.10190</strain>
    </source>
</reference>
<protein>
    <submittedName>
        <fullName evidence="2">Uncharacterized protein</fullName>
    </submittedName>
</protein>
<feature type="transmembrane region" description="Helical" evidence="1">
    <location>
        <begin position="32"/>
        <end position="62"/>
    </location>
</feature>
<sequence>MINSKLGIAYKAPWGAVIFKARDRMGARTLQMLLHFLAGMAVAAYLVPEGAAIALACLLLVAGAKALYDYVDAGAVQLGSSAALLAGGALALGLAHFI</sequence>